<gene>
    <name evidence="1" type="ORF">LTR37_009757</name>
</gene>
<accession>A0ACC3N7A5</accession>
<sequence>MATIGSQEHSTSNDNKASPAQHESARESLTPQRPQKRQKVTRACDNCKTRKRRCTGEQPCTSCWYEMFSIVRANDTECTYNALYTRGRIVPPVTSARSTEYGAENATAGPRQSQPRARSRQKAGPEAGDGVSSNPRTSRAASPEGDPATLSGQYSGPTSAYSFLRRAWRRFGLTATQQEEKDLNQAVPIFSYGDKQLLRNSDTMAGFLFPDRQTAAELFSIYFDFAMPTYRFLHQPRVTSWLESYHEQTDMSAGRSALLPARQAVVLMVLATAALFKADSGTESSAYRKEPWQDSEPFFQAAQVKLASETGKLRLESVQAHLAMCLYLLHTSRPNQAWYTFGITSQILMALGMHRARASTAPQLDTITTECRKRAFWAAFTLDTYLSVILGRPALIHMDDVDQQFPESVDDDEVTPEGIVPTRLRKDPIIQASIFHAKVTRIAKKALKEQYSVQRHRDSHRLNIATKLNAELVEWRKSLPVVLSGTIHPSSLIQIFQRQIIVLELAHSLATILINRPLLLVDPNVDNSSHVNACLSAAKTVLDVVLGFVTDTRTFPTFWYTQYVVFNALSIVYIWVIQRRRGRLSGLTPLHTDDEFFQVALMIQKHLAEATQTNAPSLRYSIILEELQQETTRLMVKQSSQRPPNLSGLIEAPTGTHPYASPLNPSDSSPSSTRPGSVNWDPLNSDFPLDPDIWLQLDSFPFPDVDFDQLGTFDDSTRSEDDHG</sequence>
<organism evidence="1 2">
    <name type="scientific">Vermiconidia calcicola</name>
    <dbReference type="NCBI Taxonomy" id="1690605"/>
    <lineage>
        <taxon>Eukaryota</taxon>
        <taxon>Fungi</taxon>
        <taxon>Dikarya</taxon>
        <taxon>Ascomycota</taxon>
        <taxon>Pezizomycotina</taxon>
        <taxon>Dothideomycetes</taxon>
        <taxon>Dothideomycetidae</taxon>
        <taxon>Mycosphaerellales</taxon>
        <taxon>Extremaceae</taxon>
        <taxon>Vermiconidia</taxon>
    </lineage>
</organism>
<dbReference type="EMBL" id="JAUTXU010000077">
    <property type="protein sequence ID" value="KAK3711377.1"/>
    <property type="molecule type" value="Genomic_DNA"/>
</dbReference>
<keyword evidence="2" id="KW-1185">Reference proteome</keyword>
<evidence type="ECO:0000313" key="1">
    <source>
        <dbReference type="EMBL" id="KAK3711377.1"/>
    </source>
</evidence>
<dbReference type="Proteomes" id="UP001281147">
    <property type="component" value="Unassembled WGS sequence"/>
</dbReference>
<name>A0ACC3N7A5_9PEZI</name>
<proteinExistence type="predicted"/>
<comment type="caution">
    <text evidence="1">The sequence shown here is derived from an EMBL/GenBank/DDBJ whole genome shotgun (WGS) entry which is preliminary data.</text>
</comment>
<evidence type="ECO:0000313" key="2">
    <source>
        <dbReference type="Proteomes" id="UP001281147"/>
    </source>
</evidence>
<protein>
    <submittedName>
        <fullName evidence="1">Uncharacterized protein</fullName>
    </submittedName>
</protein>
<reference evidence="1" key="1">
    <citation type="submission" date="2023-07" db="EMBL/GenBank/DDBJ databases">
        <title>Black Yeasts Isolated from many extreme environments.</title>
        <authorList>
            <person name="Coleine C."/>
            <person name="Stajich J.E."/>
            <person name="Selbmann L."/>
        </authorList>
    </citation>
    <scope>NUCLEOTIDE SEQUENCE</scope>
    <source>
        <strain evidence="1">CCFEE 5714</strain>
    </source>
</reference>